<organism evidence="2 3">
    <name type="scientific">Podospora aff. communis PSN243</name>
    <dbReference type="NCBI Taxonomy" id="3040156"/>
    <lineage>
        <taxon>Eukaryota</taxon>
        <taxon>Fungi</taxon>
        <taxon>Dikarya</taxon>
        <taxon>Ascomycota</taxon>
        <taxon>Pezizomycotina</taxon>
        <taxon>Sordariomycetes</taxon>
        <taxon>Sordariomycetidae</taxon>
        <taxon>Sordariales</taxon>
        <taxon>Podosporaceae</taxon>
        <taxon>Podospora</taxon>
    </lineage>
</organism>
<feature type="signal peptide" evidence="1">
    <location>
        <begin position="1"/>
        <end position="17"/>
    </location>
</feature>
<evidence type="ECO:0008006" key="4">
    <source>
        <dbReference type="Google" id="ProtNLM"/>
    </source>
</evidence>
<evidence type="ECO:0000313" key="2">
    <source>
        <dbReference type="EMBL" id="KAK4449669.1"/>
    </source>
</evidence>
<gene>
    <name evidence="2" type="ORF">QBC34DRAFT_404608</name>
</gene>
<keyword evidence="1" id="KW-0732">Signal</keyword>
<keyword evidence="3" id="KW-1185">Reference proteome</keyword>
<dbReference type="EMBL" id="MU865936">
    <property type="protein sequence ID" value="KAK4449669.1"/>
    <property type="molecule type" value="Genomic_DNA"/>
</dbReference>
<dbReference type="Proteomes" id="UP001321760">
    <property type="component" value="Unassembled WGS sequence"/>
</dbReference>
<accession>A0AAV9GNT3</accession>
<proteinExistence type="predicted"/>
<evidence type="ECO:0000313" key="3">
    <source>
        <dbReference type="Proteomes" id="UP001321760"/>
    </source>
</evidence>
<evidence type="ECO:0000256" key="1">
    <source>
        <dbReference type="SAM" id="SignalP"/>
    </source>
</evidence>
<protein>
    <recommendedName>
        <fullName evidence="4">Ecp2 effector protein domain-containing protein</fullName>
    </recommendedName>
</protein>
<reference evidence="2" key="2">
    <citation type="submission" date="2023-05" db="EMBL/GenBank/DDBJ databases">
        <authorList>
            <consortium name="Lawrence Berkeley National Laboratory"/>
            <person name="Steindorff A."/>
            <person name="Hensen N."/>
            <person name="Bonometti L."/>
            <person name="Westerberg I."/>
            <person name="Brannstrom I.O."/>
            <person name="Guillou S."/>
            <person name="Cros-Aarteil S."/>
            <person name="Calhoun S."/>
            <person name="Haridas S."/>
            <person name="Kuo A."/>
            <person name="Mondo S."/>
            <person name="Pangilinan J."/>
            <person name="Riley R."/>
            <person name="Labutti K."/>
            <person name="Andreopoulos B."/>
            <person name="Lipzen A."/>
            <person name="Chen C."/>
            <person name="Yanf M."/>
            <person name="Daum C."/>
            <person name="Ng V."/>
            <person name="Clum A."/>
            <person name="Ohm R."/>
            <person name="Martin F."/>
            <person name="Silar P."/>
            <person name="Natvig D."/>
            <person name="Lalanne C."/>
            <person name="Gautier V."/>
            <person name="Ament-Velasquez S.L."/>
            <person name="Kruys A."/>
            <person name="Hutchinson M.I."/>
            <person name="Powell A.J."/>
            <person name="Barry K."/>
            <person name="Miller A.N."/>
            <person name="Grigoriev I.V."/>
            <person name="Debuchy R."/>
            <person name="Gladieux P."/>
            <person name="Thoren M.H."/>
            <person name="Johannesson H."/>
        </authorList>
    </citation>
    <scope>NUCLEOTIDE SEQUENCE</scope>
    <source>
        <strain evidence="2">PSN243</strain>
    </source>
</reference>
<dbReference type="AlphaFoldDB" id="A0AAV9GNT3"/>
<feature type="chain" id="PRO_5043541352" description="Ecp2 effector protein domain-containing protein" evidence="1">
    <location>
        <begin position="18"/>
        <end position="139"/>
    </location>
</feature>
<comment type="caution">
    <text evidence="2">The sequence shown here is derived from an EMBL/GenBank/DDBJ whole genome shotgun (WGS) entry which is preliminary data.</text>
</comment>
<sequence>MKLQDALVSFLIVQVSAQTNCGSPGFTSFHPTPDLPPTPSSLLQPIHHILLHAGNWVPISWNVTNMPTLFYYSSTCNVSARTTVEGTSVIIHRGNLWPWVKETVDKTRREDGNYIGARGTAVCEPGVEVGWLVGNGVVA</sequence>
<reference evidence="2" key="1">
    <citation type="journal article" date="2023" name="Mol. Phylogenet. Evol.">
        <title>Genome-scale phylogeny and comparative genomics of the fungal order Sordariales.</title>
        <authorList>
            <person name="Hensen N."/>
            <person name="Bonometti L."/>
            <person name="Westerberg I."/>
            <person name="Brannstrom I.O."/>
            <person name="Guillou S."/>
            <person name="Cros-Aarteil S."/>
            <person name="Calhoun S."/>
            <person name="Haridas S."/>
            <person name="Kuo A."/>
            <person name="Mondo S."/>
            <person name="Pangilinan J."/>
            <person name="Riley R."/>
            <person name="LaButti K."/>
            <person name="Andreopoulos B."/>
            <person name="Lipzen A."/>
            <person name="Chen C."/>
            <person name="Yan M."/>
            <person name="Daum C."/>
            <person name="Ng V."/>
            <person name="Clum A."/>
            <person name="Steindorff A."/>
            <person name="Ohm R.A."/>
            <person name="Martin F."/>
            <person name="Silar P."/>
            <person name="Natvig D.O."/>
            <person name="Lalanne C."/>
            <person name="Gautier V."/>
            <person name="Ament-Velasquez S.L."/>
            <person name="Kruys A."/>
            <person name="Hutchinson M.I."/>
            <person name="Powell A.J."/>
            <person name="Barry K."/>
            <person name="Miller A.N."/>
            <person name="Grigoriev I.V."/>
            <person name="Debuchy R."/>
            <person name="Gladieux P."/>
            <person name="Hiltunen Thoren M."/>
            <person name="Johannesson H."/>
        </authorList>
    </citation>
    <scope>NUCLEOTIDE SEQUENCE</scope>
    <source>
        <strain evidence="2">PSN243</strain>
    </source>
</reference>
<name>A0AAV9GNT3_9PEZI</name>